<dbReference type="PANTHER" id="PTHR14241:SF1">
    <property type="entry name" value="INTERFERON-INDUCED PROTEIN 44-RELATED"/>
    <property type="match status" value="1"/>
</dbReference>
<dbReference type="InterPro" id="IPR027417">
    <property type="entry name" value="P-loop_NTPase"/>
</dbReference>
<dbReference type="Gene3D" id="3.40.50.300">
    <property type="entry name" value="P-loop containing nucleotide triphosphate hydrolases"/>
    <property type="match status" value="1"/>
</dbReference>
<evidence type="ECO:0000313" key="1">
    <source>
        <dbReference type="Proteomes" id="UP000515152"/>
    </source>
</evidence>
<organism evidence="1 2">
    <name type="scientific">Clupea harengus</name>
    <name type="common">Atlantic herring</name>
    <dbReference type="NCBI Taxonomy" id="7950"/>
    <lineage>
        <taxon>Eukaryota</taxon>
        <taxon>Metazoa</taxon>
        <taxon>Chordata</taxon>
        <taxon>Craniata</taxon>
        <taxon>Vertebrata</taxon>
        <taxon>Euteleostomi</taxon>
        <taxon>Actinopterygii</taxon>
        <taxon>Neopterygii</taxon>
        <taxon>Teleostei</taxon>
        <taxon>Clupei</taxon>
        <taxon>Clupeiformes</taxon>
        <taxon>Clupeoidei</taxon>
        <taxon>Clupeidae</taxon>
        <taxon>Clupea</taxon>
    </lineage>
</organism>
<dbReference type="AlphaFoldDB" id="A0A6P8EPU8"/>
<dbReference type="RefSeq" id="XP_031418198.1">
    <property type="nucleotide sequence ID" value="XM_031562338.1"/>
</dbReference>
<dbReference type="OrthoDB" id="25620at2759"/>
<name>A0A6P8EPU8_CLUHA</name>
<dbReference type="SUPFAM" id="SSF52540">
    <property type="entry name" value="P-loop containing nucleoside triphosphate hydrolases"/>
    <property type="match status" value="1"/>
</dbReference>
<keyword evidence="1" id="KW-1185">Reference proteome</keyword>
<accession>A0A6P8EPU8</accession>
<dbReference type="GeneID" id="105906189"/>
<proteinExistence type="predicted"/>
<sequence>MLCVCIAEYNVAWRKIDSQENYPVKTNLQKFTPGSPEARRLRFLLHGPVGAGKSSIANSINSVFQGRIKRNAHVAPSSGESETKKYKTYEIKDQQGKKLSFVFNDMMGVEYTETGGVLTADIISALKGHIKDGYVFNELSPLSDGLYYNSNPTLDDKVHCLVSVISADKILLLEETHGLIKKMREVRVVAKNLDIPHVVLMTHVDSCCPLVKDDLDKIYISKKIKQAMQDCSIKLGVSMNRIFPMKNYHEELDINEKVDALILHVLHNIVDYANDYVIEQTED</sequence>
<dbReference type="KEGG" id="char:105906189"/>
<dbReference type="GO" id="GO:0006955">
    <property type="term" value="P:immune response"/>
    <property type="evidence" value="ECO:0007669"/>
    <property type="project" value="TreeGrafter"/>
</dbReference>
<gene>
    <name evidence="2" type="primary">LOC105906189</name>
</gene>
<reference evidence="2" key="1">
    <citation type="submission" date="2025-08" db="UniProtKB">
        <authorList>
            <consortium name="RefSeq"/>
        </authorList>
    </citation>
    <scope>IDENTIFICATION</scope>
</reference>
<protein>
    <submittedName>
        <fullName evidence="2">Interferon-induced protein 44-like</fullName>
    </submittedName>
</protein>
<evidence type="ECO:0000313" key="2">
    <source>
        <dbReference type="RefSeq" id="XP_031418198.1"/>
    </source>
</evidence>
<dbReference type="Proteomes" id="UP000515152">
    <property type="component" value="Chromosome 24"/>
</dbReference>
<dbReference type="PANTHER" id="PTHR14241">
    <property type="entry name" value="INTERFERON-INDUCED PROTEIN 44"/>
    <property type="match status" value="1"/>
</dbReference>